<dbReference type="PANTHER" id="PTHR44757:SF2">
    <property type="entry name" value="BIOFILM ARCHITECTURE MAINTENANCE PROTEIN MBAA"/>
    <property type="match status" value="1"/>
</dbReference>
<dbReference type="InterPro" id="IPR013656">
    <property type="entry name" value="PAS_4"/>
</dbReference>
<sequence>MSGSPQRQDGDDWLRRQQEILHLLALGAPRERLLGEMLALLQASFPGAGLWLYALADAEPFCWSSVADPLSQALQQSFAGAVATPAAGWEQAAPAAAPWGAAALAAGYAGLWLEPLQDVEARRTGQLVLLLTPPQPPDAAGRTLARIAATVAELILQRDSAVAGLERGRELYRSLLDNHPDAVLRIDPDGRIEGANAAAAAVFARPLEQLRESSLPQLLDPAVQPALALRMQSALAGQAQTLDVIAPRPGARPHELELILVPLRDRARARGVFAIARDVTRYRAAERALRRTYEQSLLRRDQLLHLNGVAVACAAIEDVHALMLLLARSMAALPGVDFVRLSLQPRALQQRGMDVVCTLARPDLAEQSRLLPEALRQRAAGLDEPQRAYWYLGDDGAAGEGHWLGMGLRADGGVGIGSLEWFGLRRDAFDDDDEVLLQQFARLTLSNVQRSWLHQNLREAERGVAHQLAFVRAMAASVGEGLYATDRDGGLTFMNQAASDILGWPAEELRGVAAEQRFLPPADSQPGPALQALRHDRRSAAHREFVSRDGRRIPVDLVASPLNLGGEVVGAVVVFRDISERLQAEAARLERDRFFALSLELFVIVDLDGRLLQSNAATQRLLRRSAEAVNGSNWRDYVHPDDEAATAAATAQIIALGSAEAFINRWIDADGEVHWLEWTASLSPDQRIFAVARDITERRRFESELAHHATHDAVTGLPRIEQVEAFLVAALAAAALRGGRVSVFYLDLDRFHLINDSRGHAIGDQVLRTVARRLLESAGEQGRVARIAGDEFLIVRADDGDGPDQQELGESLRLLVERPIDLGPQQVFLTCSVGVSCFPENGTAASELMQQAEAAMTRAKDEGRNAVASFSNEQSQALKDRRELGSGLRAAIANGELILHFQPQIGAHNWQVRGVEALVRWNSPVHGLLPPGRFIPVAEELGIIVELGQWVLESACRKAREWLDSGLAEFTVAVNVSALQLQRPDFLERVQRALEVSRLPPRYLELELTESMVMAHVERVIVAMRSLKALGVSLSLDDFGSGYSSLNYLRRFPIDKLKIDQSFVRDIITDPGSAGICRAVIALGHQLGMVVSAEGVETIGQAAFLRRNECDQFQGNYFCAPMPEAQTFEVLRRRYLRQEDEGGGLVARPSNETLLLLDDEENVLRALVRLLRRDGYHIETANNARQAFEILAAQPVQVIISDQRMPDISGTEFLGRVKDLYPDTVRLILSGYSDFASLTEAINRGAVYRYVAKPWDDEELRRMVREAFRIAAAR</sequence>
<dbReference type="SMART" id="SM00086">
    <property type="entry name" value="PAC"/>
    <property type="match status" value="2"/>
</dbReference>
<dbReference type="InterPro" id="IPR001610">
    <property type="entry name" value="PAC"/>
</dbReference>
<feature type="domain" description="PAC" evidence="4">
    <location>
        <begin position="539"/>
        <end position="590"/>
    </location>
</feature>
<dbReference type="SMART" id="SM00448">
    <property type="entry name" value="REC"/>
    <property type="match status" value="1"/>
</dbReference>
<evidence type="ECO:0000259" key="2">
    <source>
        <dbReference type="PROSITE" id="PS50110"/>
    </source>
</evidence>
<feature type="domain" description="PAS" evidence="3">
    <location>
        <begin position="168"/>
        <end position="238"/>
    </location>
</feature>
<dbReference type="InterPro" id="IPR029787">
    <property type="entry name" value="Nucleotide_cyclase"/>
</dbReference>
<dbReference type="Gene3D" id="3.40.50.2300">
    <property type="match status" value="1"/>
</dbReference>
<evidence type="ECO:0000259" key="3">
    <source>
        <dbReference type="PROSITE" id="PS50112"/>
    </source>
</evidence>
<dbReference type="PROSITE" id="PS50110">
    <property type="entry name" value="RESPONSE_REGULATORY"/>
    <property type="match status" value="1"/>
</dbReference>
<dbReference type="PANTHER" id="PTHR44757">
    <property type="entry name" value="DIGUANYLATE CYCLASE DGCP"/>
    <property type="match status" value="1"/>
</dbReference>
<dbReference type="PROSITE" id="PS50113">
    <property type="entry name" value="PAC"/>
    <property type="match status" value="1"/>
</dbReference>
<gene>
    <name evidence="7" type="ORF">NM961_22935</name>
</gene>
<dbReference type="NCBIfam" id="TIGR00254">
    <property type="entry name" value="GGDEF"/>
    <property type="match status" value="1"/>
</dbReference>
<dbReference type="Gene3D" id="3.20.20.450">
    <property type="entry name" value="EAL domain"/>
    <property type="match status" value="1"/>
</dbReference>
<dbReference type="InterPro" id="IPR035965">
    <property type="entry name" value="PAS-like_dom_sf"/>
</dbReference>
<feature type="domain" description="PAS" evidence="3">
    <location>
        <begin position="602"/>
        <end position="657"/>
    </location>
</feature>
<evidence type="ECO:0000259" key="5">
    <source>
        <dbReference type="PROSITE" id="PS50883"/>
    </source>
</evidence>
<dbReference type="InterPro" id="IPR000160">
    <property type="entry name" value="GGDEF_dom"/>
</dbReference>
<dbReference type="CDD" id="cd01949">
    <property type="entry name" value="GGDEF"/>
    <property type="match status" value="1"/>
</dbReference>
<dbReference type="Pfam" id="PF00563">
    <property type="entry name" value="EAL"/>
    <property type="match status" value="1"/>
</dbReference>
<dbReference type="EMBL" id="JANFQO010000035">
    <property type="protein sequence ID" value="MCQ4167579.1"/>
    <property type="molecule type" value="Genomic_DNA"/>
</dbReference>
<keyword evidence="8" id="KW-1185">Reference proteome</keyword>
<dbReference type="InterPro" id="IPR000700">
    <property type="entry name" value="PAS-assoc_C"/>
</dbReference>
<dbReference type="CDD" id="cd00130">
    <property type="entry name" value="PAS"/>
    <property type="match status" value="2"/>
</dbReference>
<dbReference type="InterPro" id="IPR011006">
    <property type="entry name" value="CheY-like_superfamily"/>
</dbReference>
<dbReference type="SUPFAM" id="SSF55073">
    <property type="entry name" value="Nucleotide cyclase"/>
    <property type="match status" value="1"/>
</dbReference>
<dbReference type="PROSITE" id="PS50883">
    <property type="entry name" value="EAL"/>
    <property type="match status" value="1"/>
</dbReference>
<dbReference type="NCBIfam" id="TIGR00229">
    <property type="entry name" value="sensory_box"/>
    <property type="match status" value="3"/>
</dbReference>
<dbReference type="SUPFAM" id="SSF52172">
    <property type="entry name" value="CheY-like"/>
    <property type="match status" value="1"/>
</dbReference>
<organism evidence="7 8">
    <name type="scientific">Tahibacter harae</name>
    <dbReference type="NCBI Taxonomy" id="2963937"/>
    <lineage>
        <taxon>Bacteria</taxon>
        <taxon>Pseudomonadati</taxon>
        <taxon>Pseudomonadota</taxon>
        <taxon>Gammaproteobacteria</taxon>
        <taxon>Lysobacterales</taxon>
        <taxon>Rhodanobacteraceae</taxon>
        <taxon>Tahibacter</taxon>
    </lineage>
</organism>
<dbReference type="Pfam" id="PF00990">
    <property type="entry name" value="GGDEF"/>
    <property type="match status" value="1"/>
</dbReference>
<dbReference type="PROSITE" id="PS50112">
    <property type="entry name" value="PAS"/>
    <property type="match status" value="3"/>
</dbReference>
<dbReference type="SMART" id="SM00091">
    <property type="entry name" value="PAS"/>
    <property type="match status" value="3"/>
</dbReference>
<feature type="modified residue" description="4-aspartylphosphate" evidence="1">
    <location>
        <position position="1202"/>
    </location>
</feature>
<comment type="caution">
    <text evidence="7">The sequence shown here is derived from an EMBL/GenBank/DDBJ whole genome shotgun (WGS) entry which is preliminary data.</text>
</comment>
<dbReference type="SMART" id="SM00267">
    <property type="entry name" value="GGDEF"/>
    <property type="match status" value="1"/>
</dbReference>
<evidence type="ECO:0000313" key="7">
    <source>
        <dbReference type="EMBL" id="MCQ4167579.1"/>
    </source>
</evidence>
<dbReference type="SUPFAM" id="SSF141868">
    <property type="entry name" value="EAL domain-like"/>
    <property type="match status" value="1"/>
</dbReference>
<dbReference type="Proteomes" id="UP001165498">
    <property type="component" value="Unassembled WGS sequence"/>
</dbReference>
<dbReference type="InterPro" id="IPR000014">
    <property type="entry name" value="PAS"/>
</dbReference>
<dbReference type="InterPro" id="IPR035919">
    <property type="entry name" value="EAL_sf"/>
</dbReference>
<dbReference type="RefSeq" id="WP_255916764.1">
    <property type="nucleotide sequence ID" value="NZ_JANFQO010000035.1"/>
</dbReference>
<evidence type="ECO:0000256" key="1">
    <source>
        <dbReference type="PROSITE-ProRule" id="PRU00169"/>
    </source>
</evidence>
<feature type="domain" description="EAL" evidence="5">
    <location>
        <begin position="881"/>
        <end position="1135"/>
    </location>
</feature>
<feature type="domain" description="PAS" evidence="3">
    <location>
        <begin position="467"/>
        <end position="523"/>
    </location>
</feature>
<dbReference type="SMART" id="SM00052">
    <property type="entry name" value="EAL"/>
    <property type="match status" value="1"/>
</dbReference>
<reference evidence="7" key="1">
    <citation type="submission" date="2022-07" db="EMBL/GenBank/DDBJ databases">
        <title>Tahibacter sp., a new gammaproteobacterium isolated from the silt sample collected at pig farm.</title>
        <authorList>
            <person name="Chen H."/>
        </authorList>
    </citation>
    <scope>NUCLEOTIDE SEQUENCE</scope>
    <source>
        <strain evidence="7">P2K</strain>
    </source>
</reference>
<dbReference type="Pfam" id="PF00072">
    <property type="entry name" value="Response_reg"/>
    <property type="match status" value="1"/>
</dbReference>
<dbReference type="Pfam" id="PF08448">
    <property type="entry name" value="PAS_4"/>
    <property type="match status" value="3"/>
</dbReference>
<dbReference type="CDD" id="cd01948">
    <property type="entry name" value="EAL"/>
    <property type="match status" value="1"/>
</dbReference>
<feature type="domain" description="GGDEF" evidence="6">
    <location>
        <begin position="739"/>
        <end position="872"/>
    </location>
</feature>
<dbReference type="PROSITE" id="PS50887">
    <property type="entry name" value="GGDEF"/>
    <property type="match status" value="1"/>
</dbReference>
<keyword evidence="1" id="KW-0597">Phosphoprotein</keyword>
<dbReference type="CDD" id="cd17569">
    <property type="entry name" value="REC_HupR-like"/>
    <property type="match status" value="1"/>
</dbReference>
<dbReference type="InterPro" id="IPR001789">
    <property type="entry name" value="Sig_transdc_resp-reg_receiver"/>
</dbReference>
<evidence type="ECO:0000259" key="6">
    <source>
        <dbReference type="PROSITE" id="PS50887"/>
    </source>
</evidence>
<proteinExistence type="predicted"/>
<feature type="domain" description="Response regulatory" evidence="2">
    <location>
        <begin position="1153"/>
        <end position="1268"/>
    </location>
</feature>
<evidence type="ECO:0000259" key="4">
    <source>
        <dbReference type="PROSITE" id="PS50113"/>
    </source>
</evidence>
<dbReference type="Gene3D" id="3.30.70.270">
    <property type="match status" value="1"/>
</dbReference>
<accession>A0ABT1QZ63</accession>
<dbReference type="SUPFAM" id="SSF55781">
    <property type="entry name" value="GAF domain-like"/>
    <property type="match status" value="1"/>
</dbReference>
<dbReference type="SUPFAM" id="SSF55785">
    <property type="entry name" value="PYP-like sensor domain (PAS domain)"/>
    <property type="match status" value="3"/>
</dbReference>
<dbReference type="Gene3D" id="3.30.450.20">
    <property type="entry name" value="PAS domain"/>
    <property type="match status" value="3"/>
</dbReference>
<dbReference type="InterPro" id="IPR001633">
    <property type="entry name" value="EAL_dom"/>
</dbReference>
<evidence type="ECO:0000313" key="8">
    <source>
        <dbReference type="Proteomes" id="UP001165498"/>
    </source>
</evidence>
<dbReference type="InterPro" id="IPR043128">
    <property type="entry name" value="Rev_trsase/Diguanyl_cyclase"/>
</dbReference>
<dbReference type="InterPro" id="IPR052155">
    <property type="entry name" value="Biofilm_reg_signaling"/>
</dbReference>
<name>A0ABT1QZ63_9GAMM</name>
<protein>
    <submittedName>
        <fullName evidence="7">EAL domain-containing protein</fullName>
    </submittedName>
</protein>